<dbReference type="RefSeq" id="WP_172166452.1">
    <property type="nucleotide sequence ID" value="NZ_CP053716.1"/>
</dbReference>
<dbReference type="Proteomes" id="UP000503297">
    <property type="component" value="Chromosome"/>
</dbReference>
<sequence length="137" mass="15161">MLEQDYLMRMLLQFFEAMRRSRELWDKNPDDPEAYAGLEDAITAATDIDGHSLLTLAPESIASVLSVSGVEPRVTRFVAHGIMLDAVYRRQAGDVATAQLREGQARAIAAQFGFDLPADPADFEALERDALRDYAGD</sequence>
<evidence type="ECO:0000313" key="1">
    <source>
        <dbReference type="EMBL" id="QKF07743.1"/>
    </source>
</evidence>
<name>A0A6M8J538_9ACTN</name>
<reference evidence="2" key="1">
    <citation type="submission" date="2020-05" db="EMBL/GenBank/DDBJ databases">
        <title>Novel species in genus Nocardioides.</title>
        <authorList>
            <person name="Zhang G."/>
        </authorList>
    </citation>
    <scope>NUCLEOTIDE SEQUENCE [LARGE SCALE GENOMIC DNA]</scope>
    <source>
        <strain evidence="2">zg-1050</strain>
    </source>
</reference>
<gene>
    <name evidence="1" type="ORF">HLV38_06205</name>
</gene>
<protein>
    <submittedName>
        <fullName evidence="1">Uncharacterized protein</fullName>
    </submittedName>
</protein>
<keyword evidence="2" id="KW-1185">Reference proteome</keyword>
<organism evidence="1 2">
    <name type="scientific">Berryella wangjianweii</name>
    <dbReference type="NCBI Taxonomy" id="2734634"/>
    <lineage>
        <taxon>Bacteria</taxon>
        <taxon>Bacillati</taxon>
        <taxon>Actinomycetota</taxon>
        <taxon>Coriobacteriia</taxon>
        <taxon>Eggerthellales</taxon>
        <taxon>Eggerthellaceae</taxon>
        <taxon>Berryella</taxon>
    </lineage>
</organism>
<dbReference type="AlphaFoldDB" id="A0A6M8J538"/>
<dbReference type="KEGG" id="bwa:HLV38_06205"/>
<accession>A0A6M8J538</accession>
<evidence type="ECO:0000313" key="2">
    <source>
        <dbReference type="Proteomes" id="UP000503297"/>
    </source>
</evidence>
<proteinExistence type="predicted"/>
<dbReference type="EMBL" id="CP053716">
    <property type="protein sequence ID" value="QKF07743.1"/>
    <property type="molecule type" value="Genomic_DNA"/>
</dbReference>